<evidence type="ECO:0000313" key="2">
    <source>
        <dbReference type="EMBL" id="MCP9766081.1"/>
    </source>
</evidence>
<evidence type="ECO:0000256" key="1">
    <source>
        <dbReference type="SAM" id="Phobius"/>
    </source>
</evidence>
<keyword evidence="1" id="KW-0812">Transmembrane</keyword>
<evidence type="ECO:0000313" key="3">
    <source>
        <dbReference type="Proteomes" id="UP001204144"/>
    </source>
</evidence>
<reference evidence="2 3" key="1">
    <citation type="submission" date="2018-11" db="EMBL/GenBank/DDBJ databases">
        <title>Novel bacteria species description.</title>
        <authorList>
            <person name="Han J.-H."/>
        </authorList>
    </citation>
    <scope>NUCLEOTIDE SEQUENCE [LARGE SCALE GENOMIC DNA]</scope>
    <source>
        <strain evidence="2 3">KCTC23259</strain>
    </source>
</reference>
<keyword evidence="1" id="KW-1133">Transmembrane helix</keyword>
<comment type="caution">
    <text evidence="2">The sequence shown here is derived from an EMBL/GenBank/DDBJ whole genome shotgun (WGS) entry which is preliminary data.</text>
</comment>
<feature type="transmembrane region" description="Helical" evidence="1">
    <location>
        <begin position="28"/>
        <end position="47"/>
    </location>
</feature>
<keyword evidence="3" id="KW-1185">Reference proteome</keyword>
<name>A0AAE3H8F6_9BACT</name>
<organism evidence="2 3">
    <name type="scientific">Lacihabitans soyangensis</name>
    <dbReference type="NCBI Taxonomy" id="869394"/>
    <lineage>
        <taxon>Bacteria</taxon>
        <taxon>Pseudomonadati</taxon>
        <taxon>Bacteroidota</taxon>
        <taxon>Cytophagia</taxon>
        <taxon>Cytophagales</taxon>
        <taxon>Leadbetterellaceae</taxon>
        <taxon>Lacihabitans</taxon>
    </lineage>
</organism>
<dbReference type="EMBL" id="RJUF01000195">
    <property type="protein sequence ID" value="MCP9766081.1"/>
    <property type="molecule type" value="Genomic_DNA"/>
</dbReference>
<protein>
    <submittedName>
        <fullName evidence="2">Uncharacterized protein</fullName>
    </submittedName>
</protein>
<dbReference type="AlphaFoldDB" id="A0AAE3H8F6"/>
<gene>
    <name evidence="2" type="ORF">EGI31_24350</name>
</gene>
<sequence length="67" mass="7899">MLIFKNPRSNSGIFWFEWFSFVRTQAKAYAFGTNLIALISIIFFPTFELTNFLTYQLTNFPSSKLFN</sequence>
<keyword evidence="1" id="KW-0472">Membrane</keyword>
<accession>A0AAE3H8F6</accession>
<proteinExistence type="predicted"/>
<dbReference type="Proteomes" id="UP001204144">
    <property type="component" value="Unassembled WGS sequence"/>
</dbReference>